<dbReference type="Proteomes" id="UP000008080">
    <property type="component" value="Chromosome"/>
</dbReference>
<dbReference type="KEGG" id="bba:Bd2302"/>
<accession>Q6MKT1</accession>
<protein>
    <submittedName>
        <fullName evidence="2">Uncharacterized protein</fullName>
    </submittedName>
</protein>
<feature type="compositionally biased region" description="Low complexity" evidence="1">
    <location>
        <begin position="63"/>
        <end position="92"/>
    </location>
</feature>
<dbReference type="eggNOG" id="ENOG5032ISG">
    <property type="taxonomic scope" value="Bacteria"/>
</dbReference>
<feature type="region of interest" description="Disordered" evidence="1">
    <location>
        <begin position="53"/>
        <end position="93"/>
    </location>
</feature>
<feature type="compositionally biased region" description="Polar residues" evidence="1">
    <location>
        <begin position="53"/>
        <end position="62"/>
    </location>
</feature>
<gene>
    <name evidence="2" type="ordered locus">Bd2302</name>
</gene>
<dbReference type="EMBL" id="BX842652">
    <property type="protein sequence ID" value="CAE80126.1"/>
    <property type="molecule type" value="Genomic_DNA"/>
</dbReference>
<reference evidence="2 3" key="1">
    <citation type="journal article" date="2004" name="Science">
        <title>A predator unmasked: life cycle of Bdellovibrio bacteriovorus from a genomic perspective.</title>
        <authorList>
            <person name="Rendulic S."/>
            <person name="Jagtap P."/>
            <person name="Rosinus A."/>
            <person name="Eppinger M."/>
            <person name="Baar C."/>
            <person name="Lanz C."/>
            <person name="Keller H."/>
            <person name="Lambert C."/>
            <person name="Evans K.J."/>
            <person name="Goesmann A."/>
            <person name="Meyer F."/>
            <person name="Sockett R.E."/>
            <person name="Schuster S.C."/>
        </authorList>
    </citation>
    <scope>NUCLEOTIDE SEQUENCE [LARGE SCALE GENOMIC DNA]</scope>
    <source>
        <strain evidence="3">ATCC 15356 / DSM 50701 / NCIMB 9529 / HD100</strain>
    </source>
</reference>
<evidence type="ECO:0000313" key="3">
    <source>
        <dbReference type="Proteomes" id="UP000008080"/>
    </source>
</evidence>
<keyword evidence="3" id="KW-1185">Reference proteome</keyword>
<evidence type="ECO:0000313" key="2">
    <source>
        <dbReference type="EMBL" id="CAE80126.1"/>
    </source>
</evidence>
<organism evidence="2 3">
    <name type="scientific">Bdellovibrio bacteriovorus (strain ATCC 15356 / DSM 50701 / NCIMB 9529 / HD100)</name>
    <dbReference type="NCBI Taxonomy" id="264462"/>
    <lineage>
        <taxon>Bacteria</taxon>
        <taxon>Pseudomonadati</taxon>
        <taxon>Bdellovibrionota</taxon>
        <taxon>Bdellovibrionia</taxon>
        <taxon>Bdellovibrionales</taxon>
        <taxon>Pseudobdellovibrionaceae</taxon>
        <taxon>Bdellovibrio</taxon>
    </lineage>
</organism>
<name>Q6MKT1_BDEBA</name>
<sequence length="283" mass="30389">MAGLAQASQQSLGERSINQPDLLSEADMKTFNSKLIFLLAAFSLMGVGCGKSNQFQTGSNTNTPVVDGGVDGSVPTSPDGSGSSSSGSTSGSNTVDFVPTSFTEFSNYVASHPLNNPSNYKLTVDLQKLESGRYAGSVKISYVDTGYQYQGVFESGSGTNQKLSGLQDNNMLEYNYNYWFKYGSKTVFSAYFQDAQGAIVLIVDNVVNQGDGQGGGYVTGSVYYKNFAQSYVQQSPYRKCWYIRSGPYNCRASAVIDKTSLYPADGFKKLGTFSGLAKSAAFK</sequence>
<proteinExistence type="predicted"/>
<dbReference type="HOGENOM" id="CLU_1080366_0_0_7"/>
<dbReference type="AlphaFoldDB" id="Q6MKT1"/>
<evidence type="ECO:0000256" key="1">
    <source>
        <dbReference type="SAM" id="MobiDB-lite"/>
    </source>
</evidence>